<dbReference type="RefSeq" id="XP_056032783.1">
    <property type="nucleotide sequence ID" value="XM_056167467.1"/>
</dbReference>
<proteinExistence type="predicted"/>
<reference evidence="1" key="1">
    <citation type="submission" date="2022-09" db="EMBL/GenBank/DDBJ databases">
        <title>Chromosome-level assembly of Trichoderma breve T069, a fungus used in development of biopesticide product.</title>
        <authorList>
            <person name="Lin R."/>
            <person name="Liu T."/>
        </authorList>
    </citation>
    <scope>NUCLEOTIDE SEQUENCE</scope>
    <source>
        <strain evidence="1">T069</strain>
    </source>
</reference>
<dbReference type="Proteomes" id="UP001140511">
    <property type="component" value="Unassembled WGS sequence"/>
</dbReference>
<dbReference type="PANTHER" id="PTHR37315">
    <property type="entry name" value="UPF0311 PROTEIN BLR7842"/>
    <property type="match status" value="1"/>
</dbReference>
<dbReference type="Pfam" id="PF11578">
    <property type="entry name" value="DUF3237"/>
    <property type="match status" value="1"/>
</dbReference>
<dbReference type="GeneID" id="80862155"/>
<dbReference type="EMBL" id="JAOPEN010000001">
    <property type="protein sequence ID" value="KAJ4863727.1"/>
    <property type="molecule type" value="Genomic_DNA"/>
</dbReference>
<comment type="caution">
    <text evidence="1">The sequence shown here is derived from an EMBL/GenBank/DDBJ whole genome shotgun (WGS) entry which is preliminary data.</text>
</comment>
<gene>
    <name evidence="1" type="ORF">T069G_00257</name>
</gene>
<dbReference type="Gene3D" id="2.40.160.20">
    <property type="match status" value="1"/>
</dbReference>
<accession>A0A9W9EBK5</accession>
<sequence>MRTADYITYFLACAGTVAGQALGKPSLNYLGLVNVTLGSALDAGDVGLGQQVTIPITGGTVSGPSVTGKVLSFGADYGSYDAQGFYHPDARLNVQTDDGALIYLQLFGTQLENDDGQAGGHRGIVRVKYETGHANYTWLNFVAATAIYELPAAGQVTYLVADIWEVFAIDIDSVNDGAKHC</sequence>
<name>A0A9W9EBK5_9HYPO</name>
<organism evidence="1 2">
    <name type="scientific">Trichoderma breve</name>
    <dbReference type="NCBI Taxonomy" id="2034170"/>
    <lineage>
        <taxon>Eukaryota</taxon>
        <taxon>Fungi</taxon>
        <taxon>Dikarya</taxon>
        <taxon>Ascomycota</taxon>
        <taxon>Pezizomycotina</taxon>
        <taxon>Sordariomycetes</taxon>
        <taxon>Hypocreomycetidae</taxon>
        <taxon>Hypocreales</taxon>
        <taxon>Hypocreaceae</taxon>
        <taxon>Trichoderma</taxon>
    </lineage>
</organism>
<evidence type="ECO:0000313" key="2">
    <source>
        <dbReference type="Proteomes" id="UP001140511"/>
    </source>
</evidence>
<keyword evidence="2" id="KW-1185">Reference proteome</keyword>
<protein>
    <submittedName>
        <fullName evidence="1">Uncharacterized protein</fullName>
    </submittedName>
</protein>
<evidence type="ECO:0000313" key="1">
    <source>
        <dbReference type="EMBL" id="KAJ4863727.1"/>
    </source>
</evidence>
<dbReference type="InterPro" id="IPR020915">
    <property type="entry name" value="UPF0311"/>
</dbReference>
<dbReference type="AlphaFoldDB" id="A0A9W9EBK5"/>
<dbReference type="PANTHER" id="PTHR37315:SF1">
    <property type="entry name" value="UPF0311 PROTEIN BLR7842"/>
    <property type="match status" value="1"/>
</dbReference>